<reference evidence="1" key="1">
    <citation type="submission" date="2021-05" db="EMBL/GenBank/DDBJ databases">
        <authorList>
            <person name="Pietrasiak N."/>
            <person name="Ward R."/>
            <person name="Stajich J.E."/>
            <person name="Kurbessoian T."/>
        </authorList>
    </citation>
    <scope>NUCLEOTIDE SEQUENCE</scope>
    <source>
        <strain evidence="1">HA4357-MV3</strain>
    </source>
</reference>
<dbReference type="AlphaFoldDB" id="A0A9E3H751"/>
<evidence type="ECO:0000313" key="1">
    <source>
        <dbReference type="EMBL" id="MBW4432003.1"/>
    </source>
</evidence>
<accession>A0A9E3H751</accession>
<comment type="caution">
    <text evidence="1">The sequence shown here is derived from an EMBL/GenBank/DDBJ whole genome shotgun (WGS) entry which is preliminary data.</text>
</comment>
<evidence type="ECO:0000313" key="2">
    <source>
        <dbReference type="Proteomes" id="UP000813215"/>
    </source>
</evidence>
<sequence length="143" mass="16538">MSNSDLCDIDIEVLLFGKWRFDTSKEKISVEFKTDMTYEQIRVQTFISSKPKELLTGNKFNGVWYINDRVLYLNLKSIPKSPFNLQIPLFFKVSFGDILATFGSLFITEKYEVIQINNSKFVIKDGEESIIGTKIINHRAVNL</sequence>
<organism evidence="1 2">
    <name type="scientific">Pelatocladus maniniholoensis HA4357-MV3</name>
    <dbReference type="NCBI Taxonomy" id="1117104"/>
    <lineage>
        <taxon>Bacteria</taxon>
        <taxon>Bacillati</taxon>
        <taxon>Cyanobacteriota</taxon>
        <taxon>Cyanophyceae</taxon>
        <taxon>Nostocales</taxon>
        <taxon>Nostocaceae</taxon>
        <taxon>Pelatocladus</taxon>
    </lineage>
</organism>
<dbReference type="EMBL" id="JAHHHW010000078">
    <property type="protein sequence ID" value="MBW4432003.1"/>
    <property type="molecule type" value="Genomic_DNA"/>
</dbReference>
<reference evidence="1" key="2">
    <citation type="journal article" date="2022" name="Microbiol. Resour. Announc.">
        <title>Metagenome Sequencing to Explore Phylogenomics of Terrestrial Cyanobacteria.</title>
        <authorList>
            <person name="Ward R.D."/>
            <person name="Stajich J.E."/>
            <person name="Johansen J.R."/>
            <person name="Huntemann M."/>
            <person name="Clum A."/>
            <person name="Foster B."/>
            <person name="Foster B."/>
            <person name="Roux S."/>
            <person name="Palaniappan K."/>
            <person name="Varghese N."/>
            <person name="Mukherjee S."/>
            <person name="Reddy T.B.K."/>
            <person name="Daum C."/>
            <person name="Copeland A."/>
            <person name="Chen I.A."/>
            <person name="Ivanova N.N."/>
            <person name="Kyrpides N.C."/>
            <person name="Shapiro N."/>
            <person name="Eloe-Fadrosh E.A."/>
            <person name="Pietrasiak N."/>
        </authorList>
    </citation>
    <scope>NUCLEOTIDE SEQUENCE</scope>
    <source>
        <strain evidence="1">HA4357-MV3</strain>
    </source>
</reference>
<name>A0A9E3H751_9NOST</name>
<dbReference type="Proteomes" id="UP000813215">
    <property type="component" value="Unassembled WGS sequence"/>
</dbReference>
<protein>
    <submittedName>
        <fullName evidence="1">Uncharacterized protein</fullName>
    </submittedName>
</protein>
<gene>
    <name evidence="1" type="ORF">KME28_09805</name>
</gene>
<proteinExistence type="predicted"/>